<accession>A0ABQ7KV07</accession>
<evidence type="ECO:0000256" key="5">
    <source>
        <dbReference type="ARBA" id="ARBA00022729"/>
    </source>
</evidence>
<feature type="domain" description="Cation/H+ exchanger transmembrane" evidence="10">
    <location>
        <begin position="48"/>
        <end position="366"/>
    </location>
</feature>
<evidence type="ECO:0000256" key="6">
    <source>
        <dbReference type="ARBA" id="ARBA00022989"/>
    </source>
</evidence>
<comment type="subcellular location">
    <subcellularLocation>
        <location evidence="1">Membrane</location>
        <topology evidence="1">Multi-pass membrane protein</topology>
    </subcellularLocation>
</comment>
<evidence type="ECO:0000256" key="8">
    <source>
        <dbReference type="ARBA" id="ARBA00023136"/>
    </source>
</evidence>
<comment type="caution">
    <text evidence="11">The sequence shown here is derived from an EMBL/GenBank/DDBJ whole genome shotgun (WGS) entry which is preliminary data.</text>
</comment>
<dbReference type="Pfam" id="PF00999">
    <property type="entry name" value="Na_H_Exchanger"/>
    <property type="match status" value="1"/>
</dbReference>
<evidence type="ECO:0000256" key="4">
    <source>
        <dbReference type="ARBA" id="ARBA00022692"/>
    </source>
</evidence>
<evidence type="ECO:0000256" key="7">
    <source>
        <dbReference type="ARBA" id="ARBA00023065"/>
    </source>
</evidence>
<keyword evidence="12" id="KW-1185">Reference proteome</keyword>
<dbReference type="InterPro" id="IPR045158">
    <property type="entry name" value="KEA4/5/6-like"/>
</dbReference>
<protein>
    <recommendedName>
        <fullName evidence="10">Cation/H+ exchanger transmembrane domain-containing protein</fullName>
    </recommendedName>
</protein>
<evidence type="ECO:0000313" key="11">
    <source>
        <dbReference type="EMBL" id="KAG5378139.1"/>
    </source>
</evidence>
<dbReference type="Gene3D" id="1.20.1530.20">
    <property type="match status" value="1"/>
</dbReference>
<keyword evidence="3" id="KW-0050">Antiport</keyword>
<dbReference type="EMBL" id="JADBGQ010000009">
    <property type="protein sequence ID" value="KAG5378139.1"/>
    <property type="molecule type" value="Genomic_DNA"/>
</dbReference>
<keyword evidence="6 9" id="KW-1133">Transmembrane helix</keyword>
<feature type="transmembrane region" description="Helical" evidence="9">
    <location>
        <begin position="347"/>
        <end position="366"/>
    </location>
</feature>
<dbReference type="InterPro" id="IPR006153">
    <property type="entry name" value="Cation/H_exchanger_TM"/>
</dbReference>
<feature type="transmembrane region" description="Helical" evidence="9">
    <location>
        <begin position="272"/>
        <end position="292"/>
    </location>
</feature>
<feature type="transmembrane region" description="Helical" evidence="9">
    <location>
        <begin position="146"/>
        <end position="165"/>
    </location>
</feature>
<feature type="transmembrane region" description="Helical" evidence="9">
    <location>
        <begin position="57"/>
        <end position="76"/>
    </location>
</feature>
<feature type="transmembrane region" description="Helical" evidence="9">
    <location>
        <begin position="114"/>
        <end position="134"/>
    </location>
</feature>
<name>A0ABQ7KV07_BRACM</name>
<evidence type="ECO:0000256" key="9">
    <source>
        <dbReference type="SAM" id="Phobius"/>
    </source>
</evidence>
<proteinExistence type="predicted"/>
<evidence type="ECO:0000256" key="1">
    <source>
        <dbReference type="ARBA" id="ARBA00004141"/>
    </source>
</evidence>
<dbReference type="PANTHER" id="PTHR16254:SF14">
    <property type="entry name" value="TRANSMEMBRANE AND COILED-COIL DOMAIN-CONTAINING PROTEIN 3"/>
    <property type="match status" value="1"/>
</dbReference>
<feature type="transmembrane region" description="Helical" evidence="9">
    <location>
        <begin position="298"/>
        <end position="326"/>
    </location>
</feature>
<evidence type="ECO:0000256" key="2">
    <source>
        <dbReference type="ARBA" id="ARBA00022448"/>
    </source>
</evidence>
<keyword evidence="5" id="KW-0732">Signal</keyword>
<feature type="transmembrane region" description="Helical" evidence="9">
    <location>
        <begin position="83"/>
        <end position="102"/>
    </location>
</feature>
<evidence type="ECO:0000256" key="3">
    <source>
        <dbReference type="ARBA" id="ARBA00022449"/>
    </source>
</evidence>
<gene>
    <name evidence="11" type="primary">A07p001620.1_BraROA</name>
    <name evidence="11" type="ORF">IGI04_025981</name>
</gene>
<keyword evidence="7" id="KW-0406">Ion transport</keyword>
<reference evidence="11 12" key="1">
    <citation type="submission" date="2021-03" db="EMBL/GenBank/DDBJ databases">
        <authorList>
            <person name="King G.J."/>
            <person name="Bancroft I."/>
            <person name="Baten A."/>
            <person name="Bloomfield J."/>
            <person name="Borpatragohain P."/>
            <person name="He Z."/>
            <person name="Irish N."/>
            <person name="Irwin J."/>
            <person name="Liu K."/>
            <person name="Mauleon R.P."/>
            <person name="Moore J."/>
            <person name="Morris R."/>
            <person name="Ostergaard L."/>
            <person name="Wang B."/>
            <person name="Wells R."/>
        </authorList>
    </citation>
    <scope>NUCLEOTIDE SEQUENCE [LARGE SCALE GENOMIC DNA]</scope>
    <source>
        <strain evidence="11">R-o-18</strain>
        <tissue evidence="11">Leaf</tissue>
    </source>
</reference>
<dbReference type="InterPro" id="IPR038770">
    <property type="entry name" value="Na+/solute_symporter_sf"/>
</dbReference>
<evidence type="ECO:0000259" key="10">
    <source>
        <dbReference type="Pfam" id="PF00999"/>
    </source>
</evidence>
<organism evidence="11 12">
    <name type="scientific">Brassica rapa subsp. trilocularis</name>
    <dbReference type="NCBI Taxonomy" id="1813537"/>
    <lineage>
        <taxon>Eukaryota</taxon>
        <taxon>Viridiplantae</taxon>
        <taxon>Streptophyta</taxon>
        <taxon>Embryophyta</taxon>
        <taxon>Tracheophyta</taxon>
        <taxon>Spermatophyta</taxon>
        <taxon>Magnoliopsida</taxon>
        <taxon>eudicotyledons</taxon>
        <taxon>Gunneridae</taxon>
        <taxon>Pentapetalae</taxon>
        <taxon>rosids</taxon>
        <taxon>malvids</taxon>
        <taxon>Brassicales</taxon>
        <taxon>Brassicaceae</taxon>
        <taxon>Brassiceae</taxon>
        <taxon>Brassica</taxon>
    </lineage>
</organism>
<keyword evidence="4 9" id="KW-0812">Transmembrane</keyword>
<keyword evidence="8 9" id="KW-0472">Membrane</keyword>
<feature type="transmembrane region" description="Helical" evidence="9">
    <location>
        <begin position="185"/>
        <end position="207"/>
    </location>
</feature>
<keyword evidence="2" id="KW-0813">Transport</keyword>
<dbReference type="PANTHER" id="PTHR16254">
    <property type="entry name" value="POTASSIUM/PROTON ANTIPORTER-RELATED"/>
    <property type="match status" value="1"/>
</dbReference>
<evidence type="ECO:0000313" key="12">
    <source>
        <dbReference type="Proteomes" id="UP000823674"/>
    </source>
</evidence>
<dbReference type="Proteomes" id="UP000823674">
    <property type="component" value="Chromosome A07"/>
</dbReference>
<sequence>MHKQRIKGFIQEEETLNKIQVMKRDYDETKMKELEQISVTTYNITSNAMMITQVETVAQFGVIFLLFALGLEFSAAKLRVVRAVAIPGGLLQIFLFMCLSGITASLCGGKLTEGIFVGAFLSMSSTAVVLKFLMEKNSISALHGQITVGTLILQDCAVGLLFALLPVLGGTSGVLQGMLSMAKSLAILIAFLAALFVLSRTWVPWFLKLMTSLSSQTNELYQLAAVAFCLLVAWCSDKLGLSLELGSFSAGVMISTTDLAQHTLEQVEPIRNFFAALFLASIGMLIHMHFLWNHVDILVAVMLLVIVIKTVVVAIVVNVGMSLAQIGEFAFVLLSRASNLHLIESKLYLLLLGTTALSLVTTPFLLKLIPAVVHLGVLLRWFSPNSSTEVNQKHLCRPVSLCTPLAQTQLFDCLFSSLHVLTLSRFILKRFYPGFVLRFLKSGFHFELFFI</sequence>